<dbReference type="InterPro" id="IPR027417">
    <property type="entry name" value="P-loop_NTPase"/>
</dbReference>
<sequence length="84" mass="9137">MKQLVRIGMINWHLLPAVDIAVTADVGVIGENRSGKSTLLNLTQLVITGNNGRIFASTRAPLMRGPVITGPRPRRHPKLLSSSR</sequence>
<accession>A0A9P1NLD6</accession>
<evidence type="ECO:0000313" key="2">
    <source>
        <dbReference type="EMBL" id="CCC97344.1"/>
    </source>
</evidence>
<name>A0A9P1NLD6_9PROT</name>
<dbReference type="AlphaFoldDB" id="A0A9P1NLD6"/>
<dbReference type="EMBL" id="HE577327">
    <property type="protein sequence ID" value="CCC97344.1"/>
    <property type="molecule type" value="Genomic_DNA"/>
</dbReference>
<evidence type="ECO:0000313" key="3">
    <source>
        <dbReference type="Proteomes" id="UP000007319"/>
    </source>
</evidence>
<reference evidence="2 3" key="1">
    <citation type="journal article" date="2011" name="PLoS Genet.">
        <title>Azospirillum genomes reveal transition of bacteria from aquatic to terrestrial environments.</title>
        <authorList>
            <person name="Wisniewski-Dye F."/>
            <person name="Borziak K."/>
            <person name="Khalsa-Moyers G."/>
            <person name="Alexandre G."/>
            <person name="Sukharnikov L.O."/>
            <person name="Wuichet K."/>
            <person name="Hurst G.B."/>
            <person name="McDonald W.H."/>
            <person name="Robertson J.S."/>
            <person name="Barbe V."/>
            <person name="Calteau A."/>
            <person name="Rouy Z."/>
            <person name="Mangenot S."/>
            <person name="Prigent-Combaret C."/>
            <person name="Normand P."/>
            <person name="Boyer M."/>
            <person name="Siguier P."/>
            <person name="Dessaux Y."/>
            <person name="Elmerich C."/>
            <person name="Condemine G."/>
            <person name="Krishnen G."/>
            <person name="Kennedy I."/>
            <person name="Paterson A.H."/>
            <person name="Gonzalez V."/>
            <person name="Mavingui P."/>
            <person name="Zhulin I.B."/>
        </authorList>
    </citation>
    <scope>NUCLEOTIDE SEQUENCE [LARGE SCALE GENOMIC DNA]</scope>
    <source>
        <strain evidence="2 3">Sp245</strain>
    </source>
</reference>
<proteinExistence type="predicted"/>
<gene>
    <name evidence="2" type="ORF">AZOBR_60005</name>
</gene>
<evidence type="ECO:0000256" key="1">
    <source>
        <dbReference type="SAM" id="MobiDB-lite"/>
    </source>
</evidence>
<dbReference type="KEGG" id="abs:AZOBR_60005"/>
<dbReference type="RefSeq" id="WP_014239644.1">
    <property type="nucleotide sequence ID" value="NC_016617.1"/>
</dbReference>
<keyword evidence="3" id="KW-1185">Reference proteome</keyword>
<dbReference type="Proteomes" id="UP000007319">
    <property type="component" value="Chromosome"/>
</dbReference>
<protein>
    <submittedName>
        <fullName evidence="2">Uncharacterized protein</fullName>
    </submittedName>
</protein>
<organism evidence="2 3">
    <name type="scientific">Azospirillum baldaniorum</name>
    <dbReference type="NCBI Taxonomy" id="1064539"/>
    <lineage>
        <taxon>Bacteria</taxon>
        <taxon>Pseudomonadati</taxon>
        <taxon>Pseudomonadota</taxon>
        <taxon>Alphaproteobacteria</taxon>
        <taxon>Rhodospirillales</taxon>
        <taxon>Azospirillaceae</taxon>
        <taxon>Azospirillum</taxon>
    </lineage>
</organism>
<dbReference type="Pfam" id="PF13555">
    <property type="entry name" value="AAA_29"/>
    <property type="match status" value="1"/>
</dbReference>
<feature type="region of interest" description="Disordered" evidence="1">
    <location>
        <begin position="65"/>
        <end position="84"/>
    </location>
</feature>
<dbReference type="SUPFAM" id="SSF52540">
    <property type="entry name" value="P-loop containing nucleoside triphosphate hydrolases"/>
    <property type="match status" value="1"/>
</dbReference>